<dbReference type="Proteomes" id="UP000249829">
    <property type="component" value="Unassembled WGS sequence"/>
</dbReference>
<evidence type="ECO:0000256" key="1">
    <source>
        <dbReference type="SAM" id="Phobius"/>
    </source>
</evidence>
<proteinExistence type="predicted"/>
<keyword evidence="1" id="KW-1133">Transmembrane helix</keyword>
<sequence length="74" mass="8398">MHLCQHLLMTRCLNHLFGSLFTVFHVFQGVLQIQGSLQLDTKKMGWGNCPNDTYAASLYSRHFATSYHPTAKLA</sequence>
<feature type="transmembrane region" description="Helical" evidence="1">
    <location>
        <begin position="12"/>
        <end position="31"/>
    </location>
</feature>
<accession>A0A2V5GWZ0</accession>
<evidence type="ECO:0000313" key="3">
    <source>
        <dbReference type="Proteomes" id="UP000249829"/>
    </source>
</evidence>
<protein>
    <submittedName>
        <fullName evidence="2">Uncharacterized protein</fullName>
    </submittedName>
</protein>
<evidence type="ECO:0000313" key="2">
    <source>
        <dbReference type="EMBL" id="PYI13762.1"/>
    </source>
</evidence>
<organism evidence="2 3">
    <name type="scientific">Aspergillus violaceofuscus (strain CBS 115571)</name>
    <dbReference type="NCBI Taxonomy" id="1450538"/>
    <lineage>
        <taxon>Eukaryota</taxon>
        <taxon>Fungi</taxon>
        <taxon>Dikarya</taxon>
        <taxon>Ascomycota</taxon>
        <taxon>Pezizomycotina</taxon>
        <taxon>Eurotiomycetes</taxon>
        <taxon>Eurotiomycetidae</taxon>
        <taxon>Eurotiales</taxon>
        <taxon>Aspergillaceae</taxon>
        <taxon>Aspergillus</taxon>
    </lineage>
</organism>
<gene>
    <name evidence="2" type="ORF">BO99DRAFT_407250</name>
</gene>
<keyword evidence="1" id="KW-0472">Membrane</keyword>
<dbReference type="AlphaFoldDB" id="A0A2V5GWZ0"/>
<name>A0A2V5GWZ0_ASPV1</name>
<reference evidence="2 3" key="1">
    <citation type="submission" date="2018-02" db="EMBL/GenBank/DDBJ databases">
        <title>The genomes of Aspergillus section Nigri reveals drivers in fungal speciation.</title>
        <authorList>
            <consortium name="DOE Joint Genome Institute"/>
            <person name="Vesth T.C."/>
            <person name="Nybo J."/>
            <person name="Theobald S."/>
            <person name="Brandl J."/>
            <person name="Frisvad J.C."/>
            <person name="Nielsen K.F."/>
            <person name="Lyhne E.K."/>
            <person name="Kogle M.E."/>
            <person name="Kuo A."/>
            <person name="Riley R."/>
            <person name="Clum A."/>
            <person name="Nolan M."/>
            <person name="Lipzen A."/>
            <person name="Salamov A."/>
            <person name="Henrissat B."/>
            <person name="Wiebenga A."/>
            <person name="De vries R.P."/>
            <person name="Grigoriev I.V."/>
            <person name="Mortensen U.H."/>
            <person name="Andersen M.R."/>
            <person name="Baker S.E."/>
        </authorList>
    </citation>
    <scope>NUCLEOTIDE SEQUENCE [LARGE SCALE GENOMIC DNA]</scope>
    <source>
        <strain evidence="2 3">CBS 115571</strain>
    </source>
</reference>
<dbReference type="EMBL" id="KZ825231">
    <property type="protein sequence ID" value="PYI13762.1"/>
    <property type="molecule type" value="Genomic_DNA"/>
</dbReference>
<keyword evidence="1" id="KW-0812">Transmembrane</keyword>
<keyword evidence="3" id="KW-1185">Reference proteome</keyword>